<feature type="region of interest" description="Disordered" evidence="1">
    <location>
        <begin position="1"/>
        <end position="31"/>
    </location>
</feature>
<keyword evidence="3" id="KW-1185">Reference proteome</keyword>
<feature type="region of interest" description="Disordered" evidence="1">
    <location>
        <begin position="71"/>
        <end position="90"/>
    </location>
</feature>
<evidence type="ECO:0000256" key="1">
    <source>
        <dbReference type="SAM" id="MobiDB-lite"/>
    </source>
</evidence>
<reference evidence="2 3" key="1">
    <citation type="submission" date="2018-06" db="EMBL/GenBank/DDBJ databases">
        <title>Complete genome of Desulfovibrio indonesiensis P37SLT.</title>
        <authorList>
            <person name="Crispim J.S."/>
            <person name="Vidigal P.M.P."/>
            <person name="Silva L.C.F."/>
            <person name="Laguardia C.N."/>
            <person name="Araujo L.C."/>
            <person name="Dias R.S."/>
            <person name="Sousa M.P."/>
            <person name="Paula S.O."/>
            <person name="Silva C."/>
        </authorList>
    </citation>
    <scope>NUCLEOTIDE SEQUENCE [LARGE SCALE GENOMIC DNA]</scope>
    <source>
        <strain evidence="2 3">P37SLT</strain>
    </source>
</reference>
<accession>A0A7M3MEE5</accession>
<dbReference type="RefSeq" id="WP_144303143.1">
    <property type="nucleotide sequence ID" value="NZ_QMIE01000008.1"/>
</dbReference>
<organism evidence="2 3">
    <name type="scientific">Oceanidesulfovibrio indonesiensis</name>
    <dbReference type="NCBI Taxonomy" id="54767"/>
    <lineage>
        <taxon>Bacteria</taxon>
        <taxon>Pseudomonadati</taxon>
        <taxon>Thermodesulfobacteriota</taxon>
        <taxon>Desulfovibrionia</taxon>
        <taxon>Desulfovibrionales</taxon>
        <taxon>Desulfovibrionaceae</taxon>
        <taxon>Oceanidesulfovibrio</taxon>
    </lineage>
</organism>
<evidence type="ECO:0000313" key="2">
    <source>
        <dbReference type="EMBL" id="TVM17185.1"/>
    </source>
</evidence>
<gene>
    <name evidence="2" type="ORF">DPQ33_10370</name>
</gene>
<proteinExistence type="predicted"/>
<name>A0A7M3MEE5_9BACT</name>
<dbReference type="AlphaFoldDB" id="A0A7M3MEE5"/>
<protein>
    <submittedName>
        <fullName evidence="2">Uncharacterized protein</fullName>
    </submittedName>
</protein>
<feature type="compositionally biased region" description="Acidic residues" evidence="1">
    <location>
        <begin position="80"/>
        <end position="90"/>
    </location>
</feature>
<dbReference type="Proteomes" id="UP000448292">
    <property type="component" value="Unassembled WGS sequence"/>
</dbReference>
<comment type="caution">
    <text evidence="2">The sequence shown here is derived from an EMBL/GenBank/DDBJ whole genome shotgun (WGS) entry which is preliminary data.</text>
</comment>
<dbReference type="EMBL" id="QMIE01000008">
    <property type="protein sequence ID" value="TVM17185.1"/>
    <property type="molecule type" value="Genomic_DNA"/>
</dbReference>
<sequence>MKTKDSTHLHKASAMREMAEKAEQWEAGDSGLDEAELKARIESVDAEGAMPEPLASALGALSGGLRAGYDAIHGNAPEPEVGESGEAEDA</sequence>
<evidence type="ECO:0000313" key="3">
    <source>
        <dbReference type="Proteomes" id="UP000448292"/>
    </source>
</evidence>